<dbReference type="RefSeq" id="YP_223903.1">
    <property type="nucleotide sequence ID" value="NC_006936.1"/>
</dbReference>
<dbReference type="GeneID" id="5075533"/>
<dbReference type="Gene3D" id="3.40.50.1110">
    <property type="entry name" value="SGNH hydrolase"/>
    <property type="match status" value="1"/>
</dbReference>
<accession>Q597U1</accession>
<name>Q597U1_9CAUD</name>
<proteinExistence type="predicted"/>
<dbReference type="InterPro" id="IPR013830">
    <property type="entry name" value="SGNH_hydro"/>
</dbReference>
<reference evidence="2 3" key="1">
    <citation type="journal article" date="2003" name="Int. J. Food Microbiol.">
        <title>Isolation and characterization of a Lactobacillus plantarum bacteriophage, phiJL-1, from a cucumber fermentation.</title>
        <authorList>
            <person name="Lu Z."/>
            <person name="Breidt F."/>
            <person name="Fleming H.P."/>
            <person name="Altermann E."/>
            <person name="Klaenhammer T.R."/>
        </authorList>
    </citation>
    <scope>NUCLEOTIDE SEQUENCE [LARGE SCALE GENOMIC DNA]</scope>
</reference>
<dbReference type="KEGG" id="vg:5075533"/>
<dbReference type="Pfam" id="PF13472">
    <property type="entry name" value="Lipase_GDSL_2"/>
    <property type="match status" value="1"/>
</dbReference>
<sequence length="249" mass="27531">MVDSTNIPEMSAYVRLIWRVYGGTNIHAKFGLGIVTHDWSPAPEDKVTGNHDRTILQGKTLDIIGDSYVANNGQPVSQTWHYKIANQHSMKYNNYGINGNGLVTTKATGIPVVNRVSTMDSSADYIVVVGGKNDYNQQLAITDFKDGLATLIQELVERFVGKKICFFTPWSIVESETMNIPLSQYSQAIEDVCGAYSIPCFNSAKRSGILAYSGAFQTKYFQTSTDRSHLNDAGHNLFVNPATKFLESL</sequence>
<evidence type="ECO:0000313" key="3">
    <source>
        <dbReference type="Proteomes" id="UP000000990"/>
    </source>
</evidence>
<dbReference type="EMBL" id="AY236756">
    <property type="protein sequence ID" value="AAP74530.1"/>
    <property type="molecule type" value="Genomic_DNA"/>
</dbReference>
<evidence type="ECO:0000313" key="2">
    <source>
        <dbReference type="EMBL" id="AAP74530.1"/>
    </source>
</evidence>
<feature type="domain" description="SGNH hydrolase-type esterase" evidence="1">
    <location>
        <begin position="64"/>
        <end position="236"/>
    </location>
</feature>
<keyword evidence="3" id="KW-1185">Reference proteome</keyword>
<protein>
    <recommendedName>
        <fullName evidence="1">SGNH hydrolase-type esterase domain-containing protein</fullName>
    </recommendedName>
</protein>
<organism evidence="2 3">
    <name type="scientific">Lactobacillus phage phiJL-1</name>
    <dbReference type="NCBI Taxonomy" id="2892345"/>
    <lineage>
        <taxon>Viruses</taxon>
        <taxon>Duplodnaviria</taxon>
        <taxon>Heunggongvirae</taxon>
        <taxon>Uroviricota</taxon>
        <taxon>Caudoviricetes</taxon>
        <taxon>Coetzeevirus</taxon>
        <taxon>Coetzeevirus JL1</taxon>
    </lineage>
</organism>
<dbReference type="SUPFAM" id="SSF52266">
    <property type="entry name" value="SGNH hydrolase"/>
    <property type="match status" value="1"/>
</dbReference>
<dbReference type="InterPro" id="IPR036514">
    <property type="entry name" value="SGNH_hydro_sf"/>
</dbReference>
<dbReference type="Proteomes" id="UP000000990">
    <property type="component" value="Segment"/>
</dbReference>
<dbReference type="CDD" id="cd00229">
    <property type="entry name" value="SGNH_hydrolase"/>
    <property type="match status" value="1"/>
</dbReference>
<reference evidence="2 3" key="2">
    <citation type="journal article" date="2005" name="Gene">
        <title>Sequence analysis of the Lactobacillus plantarum bacteriophage PhiJL-1.</title>
        <authorList>
            <person name="Lu Z."/>
            <person name="Altermann E."/>
            <person name="Breidt F."/>
            <person name="Predki P."/>
            <person name="Fleming H.P."/>
            <person name="Klaenhammer T.R."/>
        </authorList>
    </citation>
    <scope>NUCLEOTIDE SEQUENCE</scope>
</reference>
<evidence type="ECO:0000259" key="1">
    <source>
        <dbReference type="Pfam" id="PF13472"/>
    </source>
</evidence>